<sequence>PACWCFIQTLSQAGVSDVVILLDSSKSMQGDAMLNARRIALQVLKSLDRSLKINIISFST</sequence>
<comment type="caution">
    <text evidence="2">The sequence shown here is derived from an EMBL/GenBank/DDBJ whole genome shotgun (WGS) entry which is preliminary data.</text>
</comment>
<dbReference type="AlphaFoldDB" id="A0ABD0QD38"/>
<evidence type="ECO:0000313" key="4">
    <source>
        <dbReference type="Proteomes" id="UP001529510"/>
    </source>
</evidence>
<gene>
    <name evidence="2" type="ORF">M9458_019789</name>
    <name evidence="3" type="ORF">M9458_019799</name>
</gene>
<dbReference type="Proteomes" id="UP001529510">
    <property type="component" value="Unassembled WGS sequence"/>
</dbReference>
<feature type="non-terminal residue" evidence="2">
    <location>
        <position position="1"/>
    </location>
</feature>
<protein>
    <recommendedName>
        <fullName evidence="1">VWFA domain-containing protein</fullName>
    </recommendedName>
</protein>
<reference evidence="2 4" key="1">
    <citation type="submission" date="2024-05" db="EMBL/GenBank/DDBJ databases">
        <title>Genome sequencing and assembly of Indian major carp, Cirrhinus mrigala (Hamilton, 1822).</title>
        <authorList>
            <person name="Mohindra V."/>
            <person name="Chowdhury L.M."/>
            <person name="Lal K."/>
            <person name="Jena J.K."/>
        </authorList>
    </citation>
    <scope>NUCLEOTIDE SEQUENCE [LARGE SCALE GENOMIC DNA]</scope>
    <source>
        <strain evidence="2">CM1030</strain>
        <tissue evidence="2">Blood</tissue>
    </source>
</reference>
<dbReference type="SUPFAM" id="SSF53300">
    <property type="entry name" value="vWA-like"/>
    <property type="match status" value="1"/>
</dbReference>
<evidence type="ECO:0000259" key="1">
    <source>
        <dbReference type="PROSITE" id="PS50234"/>
    </source>
</evidence>
<dbReference type="Gene3D" id="3.40.50.410">
    <property type="entry name" value="von Willebrand factor, type A domain"/>
    <property type="match status" value="1"/>
</dbReference>
<dbReference type="InterPro" id="IPR002035">
    <property type="entry name" value="VWF_A"/>
</dbReference>
<dbReference type="InterPro" id="IPR036465">
    <property type="entry name" value="vWFA_dom_sf"/>
</dbReference>
<keyword evidence="4" id="KW-1185">Reference proteome</keyword>
<feature type="domain" description="VWFA" evidence="1">
    <location>
        <begin position="17"/>
        <end position="60"/>
    </location>
</feature>
<dbReference type="PANTHER" id="PTHR46530:SF1">
    <property type="entry name" value="PROTEIN MONO-ADP-RIBOSYLTRANSFERASE PARP4"/>
    <property type="match status" value="1"/>
</dbReference>
<dbReference type="InterPro" id="IPR031273">
    <property type="entry name" value="PARP4"/>
</dbReference>
<evidence type="ECO:0000313" key="3">
    <source>
        <dbReference type="EMBL" id="KAL0184103.1"/>
    </source>
</evidence>
<organism evidence="2 4">
    <name type="scientific">Cirrhinus mrigala</name>
    <name type="common">Mrigala</name>
    <dbReference type="NCBI Taxonomy" id="683832"/>
    <lineage>
        <taxon>Eukaryota</taxon>
        <taxon>Metazoa</taxon>
        <taxon>Chordata</taxon>
        <taxon>Craniata</taxon>
        <taxon>Vertebrata</taxon>
        <taxon>Euteleostomi</taxon>
        <taxon>Actinopterygii</taxon>
        <taxon>Neopterygii</taxon>
        <taxon>Teleostei</taxon>
        <taxon>Ostariophysi</taxon>
        <taxon>Cypriniformes</taxon>
        <taxon>Cyprinidae</taxon>
        <taxon>Labeoninae</taxon>
        <taxon>Labeonini</taxon>
        <taxon>Cirrhinus</taxon>
    </lineage>
</organism>
<dbReference type="EMBL" id="JAMKFB020000009">
    <property type="protein sequence ID" value="KAL0184093.1"/>
    <property type="molecule type" value="Genomic_DNA"/>
</dbReference>
<dbReference type="PROSITE" id="PS50234">
    <property type="entry name" value="VWFA"/>
    <property type="match status" value="1"/>
</dbReference>
<proteinExistence type="predicted"/>
<feature type="non-terminal residue" evidence="2">
    <location>
        <position position="60"/>
    </location>
</feature>
<dbReference type="EMBL" id="JAMKFB020000009">
    <property type="protein sequence ID" value="KAL0184103.1"/>
    <property type="molecule type" value="Genomic_DNA"/>
</dbReference>
<name>A0ABD0QD38_CIRMR</name>
<dbReference type="PANTHER" id="PTHR46530">
    <property type="entry name" value="PROTEIN MONO-ADP-RIBOSYLTRANSFERASE PARP4"/>
    <property type="match status" value="1"/>
</dbReference>
<dbReference type="Pfam" id="PF00092">
    <property type="entry name" value="VWA"/>
    <property type="match status" value="1"/>
</dbReference>
<accession>A0ABD0QD38</accession>
<evidence type="ECO:0000313" key="2">
    <source>
        <dbReference type="EMBL" id="KAL0184093.1"/>
    </source>
</evidence>